<dbReference type="RefSeq" id="WP_065548478.1">
    <property type="nucleotide sequence ID" value="NZ_CAJUGB010000054.1"/>
</dbReference>
<protein>
    <submittedName>
        <fullName evidence="2">Uncharacterized conserved protein</fullName>
    </submittedName>
</protein>
<dbReference type="Pfam" id="PF01894">
    <property type="entry name" value="YjbQ"/>
    <property type="match status" value="1"/>
</dbReference>
<reference evidence="2 3" key="1">
    <citation type="submission" date="2018-06" db="EMBL/GenBank/DDBJ databases">
        <authorList>
            <consortium name="Pathogen Informatics"/>
            <person name="Doyle S."/>
        </authorList>
    </citation>
    <scope>NUCLEOTIDE SEQUENCE [LARGE SCALE GENOMIC DNA]</scope>
    <source>
        <strain evidence="2 3">NCTC11224</strain>
    </source>
</reference>
<dbReference type="AlphaFoldDB" id="A0A227LDB7"/>
<dbReference type="EMBL" id="UAVW01000009">
    <property type="protein sequence ID" value="SQB11395.1"/>
    <property type="molecule type" value="Genomic_DNA"/>
</dbReference>
<dbReference type="STRING" id="1280695.GCA_000424325_03962"/>
<dbReference type="SUPFAM" id="SSF111038">
    <property type="entry name" value="YjbQ-like"/>
    <property type="match status" value="1"/>
</dbReference>
<dbReference type="NCBIfam" id="TIGR00149">
    <property type="entry name" value="TIGR00149_YjbQ"/>
    <property type="match status" value="1"/>
</dbReference>
<dbReference type="InterPro" id="IPR035917">
    <property type="entry name" value="YjbQ-like_sf"/>
</dbReference>
<accession>A0A227LDB7</accession>
<comment type="similarity">
    <text evidence="1">Belongs to the UPF0047 family.</text>
</comment>
<dbReference type="PANTHER" id="PTHR30615">
    <property type="entry name" value="UNCHARACTERIZED PROTEIN YJBQ-RELATED"/>
    <property type="match status" value="1"/>
</dbReference>
<name>A0A227LDB7_9FIRM</name>
<evidence type="ECO:0000313" key="3">
    <source>
        <dbReference type="Proteomes" id="UP000251853"/>
    </source>
</evidence>
<gene>
    <name evidence="2" type="ORF">NCTC11224_02755</name>
</gene>
<dbReference type="Gene3D" id="2.60.120.460">
    <property type="entry name" value="YjbQ-like"/>
    <property type="match status" value="1"/>
</dbReference>
<sequence>MVILKEITVLTTQYNQWIRITDEIERVLAESKIQDGIVNVISRHTTTGVTVNESLECLESDMSEFLSRLAHEDWPYAHARMLRDYGSTAGNPTGHLKSLMTGNHCHLVVSGGRLERGGAQEVYFCEFDGPAKRTLMVQIMGE</sequence>
<evidence type="ECO:0000256" key="1">
    <source>
        <dbReference type="ARBA" id="ARBA00005534"/>
    </source>
</evidence>
<evidence type="ECO:0000313" key="2">
    <source>
        <dbReference type="EMBL" id="SQB11395.1"/>
    </source>
</evidence>
<keyword evidence="3" id="KW-1185">Reference proteome</keyword>
<dbReference type="PIRSF" id="PIRSF004681">
    <property type="entry name" value="UCP004681"/>
    <property type="match status" value="1"/>
</dbReference>
<dbReference type="Proteomes" id="UP000251853">
    <property type="component" value="Unassembled WGS sequence"/>
</dbReference>
<proteinExistence type="inferred from homology"/>
<organism evidence="2 3">
    <name type="scientific">Enterocloster clostridioformis</name>
    <dbReference type="NCBI Taxonomy" id="1531"/>
    <lineage>
        <taxon>Bacteria</taxon>
        <taxon>Bacillati</taxon>
        <taxon>Bacillota</taxon>
        <taxon>Clostridia</taxon>
        <taxon>Lachnospirales</taxon>
        <taxon>Lachnospiraceae</taxon>
        <taxon>Enterocloster</taxon>
    </lineage>
</organism>
<dbReference type="PANTHER" id="PTHR30615:SF8">
    <property type="entry name" value="UPF0047 PROTEIN C4A8.02C"/>
    <property type="match status" value="1"/>
</dbReference>
<dbReference type="InterPro" id="IPR001602">
    <property type="entry name" value="UPF0047_YjbQ-like"/>
</dbReference>